<dbReference type="GO" id="GO:0008270">
    <property type="term" value="F:zinc ion binding"/>
    <property type="evidence" value="ECO:0007669"/>
    <property type="project" value="UniProtKB-KW"/>
</dbReference>
<evidence type="ECO:0008006" key="9">
    <source>
        <dbReference type="Google" id="ProtNLM"/>
    </source>
</evidence>
<dbReference type="PROSITE" id="PS50119">
    <property type="entry name" value="ZF_BBOX"/>
    <property type="match status" value="1"/>
</dbReference>
<keyword evidence="4" id="KW-0175">Coiled coil</keyword>
<dbReference type="AlphaFoldDB" id="A0A087XH55"/>
<dbReference type="InterPro" id="IPR001870">
    <property type="entry name" value="B30.2/SPRY"/>
</dbReference>
<dbReference type="InterPro" id="IPR000315">
    <property type="entry name" value="Znf_B-box"/>
</dbReference>
<dbReference type="SUPFAM" id="SSF57845">
    <property type="entry name" value="B-box zinc-binding domain"/>
    <property type="match status" value="1"/>
</dbReference>
<evidence type="ECO:0000313" key="7">
    <source>
        <dbReference type="Ensembl" id="ENSPFOP00000005108.1"/>
    </source>
</evidence>
<dbReference type="InterPro" id="IPR006574">
    <property type="entry name" value="PRY"/>
</dbReference>
<evidence type="ECO:0000256" key="2">
    <source>
        <dbReference type="ARBA" id="ARBA00022833"/>
    </source>
</evidence>
<dbReference type="Proteomes" id="UP000028760">
    <property type="component" value="Unassembled WGS sequence"/>
</dbReference>
<organism evidence="7 8">
    <name type="scientific">Poecilia formosa</name>
    <name type="common">Amazon molly</name>
    <name type="synonym">Limia formosa</name>
    <dbReference type="NCBI Taxonomy" id="48698"/>
    <lineage>
        <taxon>Eukaryota</taxon>
        <taxon>Metazoa</taxon>
        <taxon>Chordata</taxon>
        <taxon>Craniata</taxon>
        <taxon>Vertebrata</taxon>
        <taxon>Euteleostomi</taxon>
        <taxon>Actinopterygii</taxon>
        <taxon>Neopterygii</taxon>
        <taxon>Teleostei</taxon>
        <taxon>Neoteleostei</taxon>
        <taxon>Acanthomorphata</taxon>
        <taxon>Ovalentaria</taxon>
        <taxon>Atherinomorphae</taxon>
        <taxon>Cyprinodontiformes</taxon>
        <taxon>Poeciliidae</taxon>
        <taxon>Poeciliinae</taxon>
        <taxon>Poecilia</taxon>
    </lineage>
</organism>
<name>A0A087XH55_POEFO</name>
<dbReference type="EMBL" id="AYCK01022184">
    <property type="status" value="NOT_ANNOTATED_CDS"/>
    <property type="molecule type" value="Genomic_DNA"/>
</dbReference>
<dbReference type="Gene3D" id="3.30.160.60">
    <property type="entry name" value="Classic Zinc Finger"/>
    <property type="match status" value="1"/>
</dbReference>
<dbReference type="PROSITE" id="PS50188">
    <property type="entry name" value="B302_SPRY"/>
    <property type="match status" value="1"/>
</dbReference>
<evidence type="ECO:0000259" key="5">
    <source>
        <dbReference type="PROSITE" id="PS50119"/>
    </source>
</evidence>
<dbReference type="InterPro" id="IPR043136">
    <property type="entry name" value="B30.2/SPRY_sf"/>
</dbReference>
<evidence type="ECO:0000256" key="4">
    <source>
        <dbReference type="SAM" id="Coils"/>
    </source>
</evidence>
<evidence type="ECO:0000313" key="8">
    <source>
        <dbReference type="Proteomes" id="UP000028760"/>
    </source>
</evidence>
<dbReference type="Pfam" id="PF00643">
    <property type="entry name" value="zf-B_box"/>
    <property type="match status" value="1"/>
</dbReference>
<dbReference type="InterPro" id="IPR003879">
    <property type="entry name" value="Butyrophylin_SPRY"/>
</dbReference>
<dbReference type="PRINTS" id="PR01407">
    <property type="entry name" value="BUTYPHLNCDUF"/>
</dbReference>
<dbReference type="Gene3D" id="2.60.120.920">
    <property type="match status" value="1"/>
</dbReference>
<evidence type="ECO:0000256" key="3">
    <source>
        <dbReference type="PROSITE-ProRule" id="PRU00024"/>
    </source>
</evidence>
<reference evidence="7" key="2">
    <citation type="submission" date="2025-08" db="UniProtKB">
        <authorList>
            <consortium name="Ensembl"/>
        </authorList>
    </citation>
    <scope>IDENTIFICATION</scope>
</reference>
<feature type="coiled-coil region" evidence="4">
    <location>
        <begin position="121"/>
        <end position="167"/>
    </location>
</feature>
<evidence type="ECO:0000256" key="1">
    <source>
        <dbReference type="ARBA" id="ARBA00022771"/>
    </source>
</evidence>
<dbReference type="SUPFAM" id="SSF49899">
    <property type="entry name" value="Concanavalin A-like lectins/glucanases"/>
    <property type="match status" value="1"/>
</dbReference>
<feature type="coiled-coil region" evidence="4">
    <location>
        <begin position="61"/>
        <end position="88"/>
    </location>
</feature>
<keyword evidence="8" id="KW-1185">Reference proteome</keyword>
<dbReference type="OMA" id="CHDICRE"/>
<dbReference type="Pfam" id="PF13765">
    <property type="entry name" value="PRY"/>
    <property type="match status" value="1"/>
</dbReference>
<keyword evidence="1 3" id="KW-0479">Metal-binding</keyword>
<accession>A0A087XH55</accession>
<dbReference type="SMART" id="SM00589">
    <property type="entry name" value="PRY"/>
    <property type="match status" value="1"/>
</dbReference>
<proteinExistence type="predicted"/>
<dbReference type="STRING" id="48698.ENSPFOP00000005108"/>
<keyword evidence="1 3" id="KW-0863">Zinc-finger</keyword>
<dbReference type="PANTHER" id="PTHR24103">
    <property type="entry name" value="E3 UBIQUITIN-PROTEIN LIGASE TRIM"/>
    <property type="match status" value="1"/>
</dbReference>
<dbReference type="GeneTree" id="ENSGT00970000193381"/>
<dbReference type="SMART" id="SM00336">
    <property type="entry name" value="BBOX"/>
    <property type="match status" value="1"/>
</dbReference>
<sequence length="381" mass="43224">NLVLKNLCESFTAGKVPQRRQDVCSLHGEKLKLFCLDHREPACVVCRDSERHSGHRFRPADEAAQQRREEVQKDIRALQDKVKLFSQVKVQFSQTAEHIKLQTRNTETQIRQQFLKLHQFLEEEEEQRMSALRKEENLKSRVMEEKMEALRREMLALLDAIRAAEEELRAADVPLLLGSMAQRCPLLGDPQLAPGALVDVAKHLGNLGFHIWRNMKDAISFTPVVLDPNTANPELVLSDDLTSVQCGRNRLLPENPERIGGFCSVLGSEGFCSGAHSWEVEVGRHGRWELGVLEDWVRRDGALWSGLWRIQLCDGKHTAISQTASALLTVRALQKVRVDLDLDRNQLSFFNARVFPYIWSGVELPLRILPRKISVSSSSSG</sequence>
<dbReference type="Ensembl" id="ENSPFOT00000005117.1">
    <property type="protein sequence ID" value="ENSPFOP00000005108.1"/>
    <property type="gene ID" value="ENSPFOG00000005222.1"/>
</dbReference>
<feature type="domain" description="B30.2/SPRY" evidence="6">
    <location>
        <begin position="204"/>
        <end position="381"/>
    </location>
</feature>
<dbReference type="eggNOG" id="KOG2177">
    <property type="taxonomic scope" value="Eukaryota"/>
</dbReference>
<feature type="domain" description="B box-type" evidence="5">
    <location>
        <begin position="19"/>
        <end position="60"/>
    </location>
</feature>
<dbReference type="InterPro" id="IPR013320">
    <property type="entry name" value="ConA-like_dom_sf"/>
</dbReference>
<protein>
    <recommendedName>
        <fullName evidence="9">B box-type domain-containing protein</fullName>
    </recommendedName>
</protein>
<reference evidence="7" key="3">
    <citation type="submission" date="2025-09" db="UniProtKB">
        <authorList>
            <consortium name="Ensembl"/>
        </authorList>
    </citation>
    <scope>IDENTIFICATION</scope>
</reference>
<evidence type="ECO:0000259" key="6">
    <source>
        <dbReference type="PROSITE" id="PS50188"/>
    </source>
</evidence>
<keyword evidence="2" id="KW-0862">Zinc</keyword>
<reference evidence="8" key="1">
    <citation type="submission" date="2013-10" db="EMBL/GenBank/DDBJ databases">
        <authorList>
            <person name="Schartl M."/>
            <person name="Warren W."/>
        </authorList>
    </citation>
    <scope>NUCLEOTIDE SEQUENCE [LARGE SCALE GENOMIC DNA]</scope>
    <source>
        <strain evidence="8">female</strain>
    </source>
</reference>
<dbReference type="InterPro" id="IPR050143">
    <property type="entry name" value="TRIM/RBCC"/>
</dbReference>